<dbReference type="GO" id="GO:0005524">
    <property type="term" value="F:ATP binding"/>
    <property type="evidence" value="ECO:0007669"/>
    <property type="project" value="UniProtKB-UniRule"/>
</dbReference>
<dbReference type="PATRIC" id="fig|1618671.3.peg.248"/>
<evidence type="ECO:0000256" key="5">
    <source>
        <dbReference type="ARBA" id="ARBA00022840"/>
    </source>
</evidence>
<feature type="domain" description="Methionyl/Valyl/Leucyl/Isoleucyl-tRNA synthetase anticodon-binding" evidence="11">
    <location>
        <begin position="844"/>
        <end position="956"/>
    </location>
</feature>
<feature type="domain" description="Aminoacyl-tRNA synthetase class Ia" evidence="10">
    <location>
        <begin position="12"/>
        <end position="223"/>
    </location>
</feature>
<dbReference type="PANTHER" id="PTHR43740:SF2">
    <property type="entry name" value="LEUCINE--TRNA LIGASE, MITOCHONDRIAL"/>
    <property type="match status" value="1"/>
</dbReference>
<comment type="subcellular location">
    <subcellularLocation>
        <location evidence="9">Cytoplasm</location>
    </subcellularLocation>
</comment>
<evidence type="ECO:0000259" key="12">
    <source>
        <dbReference type="Pfam" id="PF13603"/>
    </source>
</evidence>
<gene>
    <name evidence="9" type="primary">leuS</name>
    <name evidence="13" type="ORF">UY67_C0005G0035</name>
</gene>
<dbReference type="Pfam" id="PF13603">
    <property type="entry name" value="tRNA-synt_1_2"/>
    <property type="match status" value="1"/>
</dbReference>
<evidence type="ECO:0000256" key="6">
    <source>
        <dbReference type="ARBA" id="ARBA00022917"/>
    </source>
</evidence>
<evidence type="ECO:0000259" key="11">
    <source>
        <dbReference type="Pfam" id="PF08264"/>
    </source>
</evidence>
<accession>A0A0G1X0N4</accession>
<evidence type="ECO:0000256" key="9">
    <source>
        <dbReference type="HAMAP-Rule" id="MF_00049"/>
    </source>
</evidence>
<evidence type="ECO:0000256" key="3">
    <source>
        <dbReference type="ARBA" id="ARBA00022598"/>
    </source>
</evidence>
<dbReference type="Gene3D" id="3.90.740.10">
    <property type="entry name" value="Valyl/Leucyl/Isoleucyl-tRNA synthetase, editing domain"/>
    <property type="match status" value="1"/>
</dbReference>
<dbReference type="InterPro" id="IPR002302">
    <property type="entry name" value="Leu-tRNA-ligase"/>
</dbReference>
<dbReference type="GO" id="GO:0004823">
    <property type="term" value="F:leucine-tRNA ligase activity"/>
    <property type="evidence" value="ECO:0007669"/>
    <property type="project" value="UniProtKB-UniRule"/>
</dbReference>
<protein>
    <recommendedName>
        <fullName evidence="9">Leucine--tRNA ligase</fullName>
        <ecNumber evidence="9">6.1.1.4</ecNumber>
    </recommendedName>
    <alternativeName>
        <fullName evidence="9">Leucyl-tRNA synthetase</fullName>
        <shortName evidence="9">LeuRS</shortName>
    </alternativeName>
</protein>
<dbReference type="HAMAP" id="MF_00049_B">
    <property type="entry name" value="Leu_tRNA_synth_B"/>
    <property type="match status" value="1"/>
</dbReference>
<dbReference type="FunFam" id="3.40.50.620:FF:000056">
    <property type="entry name" value="Leucine--tRNA ligase"/>
    <property type="match status" value="1"/>
</dbReference>
<feature type="short sequence motif" description="'KMSKS' region" evidence="9">
    <location>
        <begin position="772"/>
        <end position="776"/>
    </location>
</feature>
<comment type="catalytic activity">
    <reaction evidence="8 9">
        <text>tRNA(Leu) + L-leucine + ATP = L-leucyl-tRNA(Leu) + AMP + diphosphate</text>
        <dbReference type="Rhea" id="RHEA:11688"/>
        <dbReference type="Rhea" id="RHEA-COMP:9613"/>
        <dbReference type="Rhea" id="RHEA-COMP:9622"/>
        <dbReference type="ChEBI" id="CHEBI:30616"/>
        <dbReference type="ChEBI" id="CHEBI:33019"/>
        <dbReference type="ChEBI" id="CHEBI:57427"/>
        <dbReference type="ChEBI" id="CHEBI:78442"/>
        <dbReference type="ChEBI" id="CHEBI:78494"/>
        <dbReference type="ChEBI" id="CHEBI:456215"/>
        <dbReference type="EC" id="6.1.1.4"/>
    </reaction>
</comment>
<dbReference type="SUPFAM" id="SSF47323">
    <property type="entry name" value="Anticodon-binding domain of a subclass of class I aminoacyl-tRNA synthetases"/>
    <property type="match status" value="1"/>
</dbReference>
<dbReference type="SUPFAM" id="SSF50677">
    <property type="entry name" value="ValRS/IleRS/LeuRS editing domain"/>
    <property type="match status" value="1"/>
</dbReference>
<dbReference type="GO" id="GO:0002161">
    <property type="term" value="F:aminoacyl-tRNA deacylase activity"/>
    <property type="evidence" value="ECO:0007669"/>
    <property type="project" value="InterPro"/>
</dbReference>
<dbReference type="GO" id="GO:0005737">
    <property type="term" value="C:cytoplasm"/>
    <property type="evidence" value="ECO:0007669"/>
    <property type="project" value="UniProtKB-SubCell"/>
</dbReference>
<keyword evidence="6 9" id="KW-0648">Protein biosynthesis</keyword>
<feature type="domain" description="Leucyl-tRNA synthetase editing" evidence="12">
    <location>
        <begin position="418"/>
        <end position="598"/>
    </location>
</feature>
<dbReference type="Pfam" id="PF00133">
    <property type="entry name" value="tRNA-synt_1"/>
    <property type="match status" value="2"/>
</dbReference>
<reference evidence="13 14" key="1">
    <citation type="journal article" date="2015" name="Nature">
        <title>rRNA introns, odd ribosomes, and small enigmatic genomes across a large radiation of phyla.</title>
        <authorList>
            <person name="Brown C.T."/>
            <person name="Hug L.A."/>
            <person name="Thomas B.C."/>
            <person name="Sharon I."/>
            <person name="Castelle C.J."/>
            <person name="Singh A."/>
            <person name="Wilkins M.J."/>
            <person name="Williams K.H."/>
            <person name="Banfield J.F."/>
        </authorList>
    </citation>
    <scope>NUCLEOTIDE SEQUENCE [LARGE SCALE GENOMIC DNA]</scope>
</reference>
<dbReference type="InterPro" id="IPR029058">
    <property type="entry name" value="AB_hydrolase_fold"/>
</dbReference>
<evidence type="ECO:0000313" key="13">
    <source>
        <dbReference type="EMBL" id="KKW24663.1"/>
    </source>
</evidence>
<dbReference type="Gene3D" id="1.10.730.10">
    <property type="entry name" value="Isoleucyl-tRNA Synthetase, Domain 1"/>
    <property type="match status" value="2"/>
</dbReference>
<organism evidence="13 14">
    <name type="scientific">Candidatus Kaiserbacteria bacterium GW2011_GWA2_52_12</name>
    <dbReference type="NCBI Taxonomy" id="1618671"/>
    <lineage>
        <taxon>Bacteria</taxon>
        <taxon>Candidatus Kaiseribacteriota</taxon>
    </lineage>
</organism>
<name>A0A0G1X0N4_9BACT</name>
<dbReference type="SUPFAM" id="SSF52374">
    <property type="entry name" value="Nucleotidylyl transferase"/>
    <property type="match status" value="1"/>
</dbReference>
<dbReference type="FunFam" id="1.10.730.10:FF:000002">
    <property type="entry name" value="Leucine--tRNA ligase"/>
    <property type="match status" value="1"/>
</dbReference>
<dbReference type="PANTHER" id="PTHR43740">
    <property type="entry name" value="LEUCYL-TRNA SYNTHETASE"/>
    <property type="match status" value="1"/>
</dbReference>
<evidence type="ECO:0000256" key="8">
    <source>
        <dbReference type="ARBA" id="ARBA00047469"/>
    </source>
</evidence>
<feature type="domain" description="Aminoacyl-tRNA synthetase class Ia" evidence="10">
    <location>
        <begin position="608"/>
        <end position="805"/>
    </location>
</feature>
<dbReference type="NCBIfam" id="TIGR00396">
    <property type="entry name" value="leuS_bact"/>
    <property type="match status" value="1"/>
</dbReference>
<dbReference type="AlphaFoldDB" id="A0A0G1X0N4"/>
<dbReference type="InterPro" id="IPR009080">
    <property type="entry name" value="tRNAsynth_Ia_anticodon-bd"/>
</dbReference>
<dbReference type="CDD" id="cd00812">
    <property type="entry name" value="LeuRS_core"/>
    <property type="match status" value="1"/>
</dbReference>
<evidence type="ECO:0000313" key="14">
    <source>
        <dbReference type="Proteomes" id="UP000034273"/>
    </source>
</evidence>
<dbReference type="CDD" id="cd07958">
    <property type="entry name" value="Anticodon_Ia_Leu_BEm"/>
    <property type="match status" value="1"/>
</dbReference>
<feature type="short sequence motif" description="'HIGH' region" evidence="9">
    <location>
        <begin position="42"/>
        <end position="52"/>
    </location>
</feature>
<keyword evidence="3 9" id="KW-0436">Ligase</keyword>
<keyword evidence="5 9" id="KW-0067">ATP-binding</keyword>
<comment type="caution">
    <text evidence="13">The sequence shown here is derived from an EMBL/GenBank/DDBJ whole genome shotgun (WGS) entry which is preliminary data.</text>
</comment>
<evidence type="ECO:0000259" key="10">
    <source>
        <dbReference type="Pfam" id="PF00133"/>
    </source>
</evidence>
<keyword evidence="2 9" id="KW-0963">Cytoplasm</keyword>
<dbReference type="InterPro" id="IPR002300">
    <property type="entry name" value="aa-tRNA-synth_Ia"/>
</dbReference>
<dbReference type="Proteomes" id="UP000034273">
    <property type="component" value="Unassembled WGS sequence"/>
</dbReference>
<dbReference type="FunFam" id="3.40.50.620:FF:000003">
    <property type="entry name" value="Leucine--tRNA ligase"/>
    <property type="match status" value="1"/>
</dbReference>
<dbReference type="STRING" id="1618671.UY67_C0005G0035"/>
<feature type="binding site" evidence="9">
    <location>
        <position position="775"/>
    </location>
    <ligand>
        <name>ATP</name>
        <dbReference type="ChEBI" id="CHEBI:30616"/>
    </ligand>
</feature>
<evidence type="ECO:0000256" key="1">
    <source>
        <dbReference type="ARBA" id="ARBA00005594"/>
    </source>
</evidence>
<dbReference type="InterPro" id="IPR013155">
    <property type="entry name" value="M/V/L/I-tRNA-synth_anticd-bd"/>
</dbReference>
<dbReference type="Pfam" id="PF08264">
    <property type="entry name" value="Anticodon_1"/>
    <property type="match status" value="1"/>
</dbReference>
<proteinExistence type="inferred from homology"/>
<keyword evidence="7 9" id="KW-0030">Aminoacyl-tRNA synthetase</keyword>
<dbReference type="EC" id="6.1.1.4" evidence="9"/>
<evidence type="ECO:0000256" key="2">
    <source>
        <dbReference type="ARBA" id="ARBA00022490"/>
    </source>
</evidence>
<sequence length="995" mass="112088">MKRYDHKGIERKWQKIWASKGIFKTADAKKNSDNFYLLTEFPYPSGNLHVGHWYAFAVPDILARALRMQGKNVLYPIGFDAFGLPAENAAIKNKLNPKKWTYANIAYMKKQIVSMGASFDWSREVITADPTYYKWTQWQFLQLFKKGLAYQKETAVNWCPKDKTVLANEQVVGGKCERCDSIVEQKMMLQWNIKITDYADRLIDDLEPLDWPKEIKESQRNWIGRSEGAEIDFRLPIDTMKHVVILHSRGGTPDSDFIPWVKDELEKLGYTVEVPMLPNNTEPDDIEQSKYIAKNCTIDENTIIVGHSSGGLAAMRLLEKTKGGRLVLVGTPHNSVFADGKERASVSRSINRGYDYRKICSNVRDVIALYDSGDPIIPLSDGKAYAEKLGGIYIEGKGTIGHFNGDKEPDVLMAITPTLRVFTTRPDTLFGATYLVLAPEHPWIALVLTHCGLLTNEDEIGRYIALSKRKTELERLVDQKEKTGVKLDGVEAINPATGEKIPVFVADYVLATYGTGAIMAVPAHDERDFAFAKKFDLSIKNVIRPATLGFGPGGNYRSPTINESHENVHVYSGIGELMDSGEFNGLSGQAAKIAITERFGRKKTTYKLRDWIVSRQRYWGVPIPIIHCKKCGAVAVLDKDLPVKLPEVKDYLPEGSGKSPLAKVKTFVDTVCPKCCSKAMRETDTLDTFIDSSWHFLRYTDPKNTKEFASKKKMMNWMPVDLYSGGAEHTTMHLLYSRFWHKALFDLGLVDDHEPYRRRMNRSLILGPDGQKMSKSRGNVIDPDAIVAQLGADTVRMYLAFIGPYNEASSYPWNPDGVVGARRFLERVWRVGELVQKTDVSELTTLLHKTIKKVGDDIAAMKFNTAISQLMILLNEIEKQKKISTDQWATLLKLLAPFAPHMTEELWALAKHKSSIHTQEWPVYDPQLLQDATVTIMIQINGKTRGEIIVSSDADKATVEAKAREAMTSRMGGKSVTRTIVVPGRLINFVLEEKL</sequence>
<dbReference type="EMBL" id="LCQW01000005">
    <property type="protein sequence ID" value="KKW24663.1"/>
    <property type="molecule type" value="Genomic_DNA"/>
</dbReference>
<dbReference type="Gene3D" id="3.10.20.590">
    <property type="match status" value="1"/>
</dbReference>
<dbReference type="GO" id="GO:0006429">
    <property type="term" value="P:leucyl-tRNA aminoacylation"/>
    <property type="evidence" value="ECO:0007669"/>
    <property type="project" value="UniProtKB-UniRule"/>
</dbReference>
<dbReference type="SUPFAM" id="SSF53474">
    <property type="entry name" value="alpha/beta-Hydrolases"/>
    <property type="match status" value="1"/>
</dbReference>
<dbReference type="InterPro" id="IPR014729">
    <property type="entry name" value="Rossmann-like_a/b/a_fold"/>
</dbReference>
<dbReference type="InterPro" id="IPR025709">
    <property type="entry name" value="Leu_tRNA-synth_edit"/>
</dbReference>
<keyword evidence="4 9" id="KW-0547">Nucleotide-binding</keyword>
<dbReference type="PRINTS" id="PR00985">
    <property type="entry name" value="TRNASYNTHLEU"/>
</dbReference>
<evidence type="ECO:0000256" key="4">
    <source>
        <dbReference type="ARBA" id="ARBA00022741"/>
    </source>
</evidence>
<dbReference type="InterPro" id="IPR009008">
    <property type="entry name" value="Val/Leu/Ile-tRNA-synth_edit"/>
</dbReference>
<dbReference type="Gene3D" id="3.40.50.1820">
    <property type="entry name" value="alpha/beta hydrolase"/>
    <property type="match status" value="1"/>
</dbReference>
<dbReference type="Gene3D" id="3.40.50.620">
    <property type="entry name" value="HUPs"/>
    <property type="match status" value="2"/>
</dbReference>
<comment type="similarity">
    <text evidence="1 9">Belongs to the class-I aminoacyl-tRNA synthetase family.</text>
</comment>
<evidence type="ECO:0000256" key="7">
    <source>
        <dbReference type="ARBA" id="ARBA00023146"/>
    </source>
</evidence>